<name>A0A0C9VXR2_SPHS4</name>
<accession>A0A0C9VXR2</accession>
<dbReference type="AlphaFoldDB" id="A0A0C9VXR2"/>
<evidence type="ECO:0000313" key="2">
    <source>
        <dbReference type="Proteomes" id="UP000054279"/>
    </source>
</evidence>
<feature type="non-terminal residue" evidence="1">
    <location>
        <position position="324"/>
    </location>
</feature>
<proteinExistence type="predicted"/>
<organism evidence="1 2">
    <name type="scientific">Sphaerobolus stellatus (strain SS14)</name>
    <dbReference type="NCBI Taxonomy" id="990650"/>
    <lineage>
        <taxon>Eukaryota</taxon>
        <taxon>Fungi</taxon>
        <taxon>Dikarya</taxon>
        <taxon>Basidiomycota</taxon>
        <taxon>Agaricomycotina</taxon>
        <taxon>Agaricomycetes</taxon>
        <taxon>Phallomycetidae</taxon>
        <taxon>Geastrales</taxon>
        <taxon>Sphaerobolaceae</taxon>
        <taxon>Sphaerobolus</taxon>
    </lineage>
</organism>
<dbReference type="Proteomes" id="UP000054279">
    <property type="component" value="Unassembled WGS sequence"/>
</dbReference>
<evidence type="ECO:0000313" key="1">
    <source>
        <dbReference type="EMBL" id="KIJ43236.1"/>
    </source>
</evidence>
<dbReference type="EMBL" id="KN837124">
    <property type="protein sequence ID" value="KIJ43236.1"/>
    <property type="molecule type" value="Genomic_DNA"/>
</dbReference>
<reference evidence="1 2" key="1">
    <citation type="submission" date="2014-06" db="EMBL/GenBank/DDBJ databases">
        <title>Evolutionary Origins and Diversification of the Mycorrhizal Mutualists.</title>
        <authorList>
            <consortium name="DOE Joint Genome Institute"/>
            <consortium name="Mycorrhizal Genomics Consortium"/>
            <person name="Kohler A."/>
            <person name="Kuo A."/>
            <person name="Nagy L.G."/>
            <person name="Floudas D."/>
            <person name="Copeland A."/>
            <person name="Barry K.W."/>
            <person name="Cichocki N."/>
            <person name="Veneault-Fourrey C."/>
            <person name="LaButti K."/>
            <person name="Lindquist E.A."/>
            <person name="Lipzen A."/>
            <person name="Lundell T."/>
            <person name="Morin E."/>
            <person name="Murat C."/>
            <person name="Riley R."/>
            <person name="Ohm R."/>
            <person name="Sun H."/>
            <person name="Tunlid A."/>
            <person name="Henrissat B."/>
            <person name="Grigoriev I.V."/>
            <person name="Hibbett D.S."/>
            <person name="Martin F."/>
        </authorList>
    </citation>
    <scope>NUCLEOTIDE SEQUENCE [LARGE SCALE GENOMIC DNA]</scope>
    <source>
        <strain evidence="1 2">SS14</strain>
    </source>
</reference>
<keyword evidence="2" id="KW-1185">Reference proteome</keyword>
<dbReference type="HOGENOM" id="CLU_859319_0_0_1"/>
<gene>
    <name evidence="1" type="ORF">M422DRAFT_67899</name>
</gene>
<protein>
    <submittedName>
        <fullName evidence="1">Uncharacterized protein</fullName>
    </submittedName>
</protein>
<sequence>MRLMCQIIKEKDIISYFVRRYRRSRDAESGLSYLATAIPNLLKEPVSTRNFVASCPMNISARYHYGESSELRVREYHSARNRVILAVVSAASDYVHRDEGFGIQLYCGQSFSEELLLKLQNPQSVKHSDREEMVSLLRTFHYIVPLPSEHSYGKMNIPLGGVMATISTRNLTDDKFSNWWPGSETITEHKALIACFKEGNIYHSGWEVDNTGESLHGTYERQKTTKGVRICFPHNWKTPTQPFHFNYYVTKHTDENSNLCHSFLAQINNFVAKLEQSFPHTKSRCSYDFALYDSVCWFFDVSPAEGDMNAKNYQDLYLFIEDPV</sequence>